<reference evidence="4" key="1">
    <citation type="submission" date="2022-11" db="EMBL/GenBank/DDBJ databases">
        <title>Minimal conservation of predation-associated metabolite biosynthetic gene clusters underscores biosynthetic potential of Myxococcota including descriptions for ten novel species: Archangium lansinium sp. nov., Myxococcus landrumus sp. nov., Nannocystis bai.</title>
        <authorList>
            <person name="Ahearne A."/>
            <person name="Stevens C."/>
            <person name="Phillips K."/>
        </authorList>
    </citation>
    <scope>NUCLEOTIDE SEQUENCE</scope>
    <source>
        <strain evidence="4">Na p29</strain>
    </source>
</reference>
<dbReference type="InterPro" id="IPR001802">
    <property type="entry name" value="MerP/CopZ"/>
</dbReference>
<dbReference type="InterPro" id="IPR017969">
    <property type="entry name" value="Heavy-metal-associated_CS"/>
</dbReference>
<gene>
    <name evidence="4" type="ORF">OV079_02015</name>
</gene>
<dbReference type="InterPro" id="IPR006122">
    <property type="entry name" value="HMA_Cu_ion-bd"/>
</dbReference>
<evidence type="ECO:0000259" key="3">
    <source>
        <dbReference type="PROSITE" id="PS50846"/>
    </source>
</evidence>
<sequence>MNTHQETILDVPGMSCQSCVRHIREALGELDGVAEVEVRLSDGKVLVRHDRDRVTVNHVIAALREAGYESSLAAAA</sequence>
<keyword evidence="2" id="KW-0186">Copper</keyword>
<dbReference type="SUPFAM" id="SSF55008">
    <property type="entry name" value="HMA, heavy metal-associated domain"/>
    <property type="match status" value="1"/>
</dbReference>
<dbReference type="PANTHER" id="PTHR46594">
    <property type="entry name" value="P-TYPE CATION-TRANSPORTING ATPASE"/>
    <property type="match status" value="1"/>
</dbReference>
<comment type="caution">
    <text evidence="4">The sequence shown here is derived from an EMBL/GenBank/DDBJ whole genome shotgun (WGS) entry which is preliminary data.</text>
</comment>
<dbReference type="EMBL" id="JAPNKE010000002">
    <property type="protein sequence ID" value="MCY1004360.1"/>
    <property type="molecule type" value="Genomic_DNA"/>
</dbReference>
<feature type="domain" description="HMA" evidence="3">
    <location>
        <begin position="5"/>
        <end position="71"/>
    </location>
</feature>
<dbReference type="FunFam" id="3.30.70.100:FF:000001">
    <property type="entry name" value="ATPase copper transporting beta"/>
    <property type="match status" value="1"/>
</dbReference>
<evidence type="ECO:0000256" key="1">
    <source>
        <dbReference type="ARBA" id="ARBA00022723"/>
    </source>
</evidence>
<dbReference type="NCBIfam" id="TIGR00003">
    <property type="entry name" value="copper ion binding protein"/>
    <property type="match status" value="1"/>
</dbReference>
<dbReference type="InterPro" id="IPR036163">
    <property type="entry name" value="HMA_dom_sf"/>
</dbReference>
<dbReference type="Gene3D" id="3.30.70.100">
    <property type="match status" value="1"/>
</dbReference>
<evidence type="ECO:0000256" key="2">
    <source>
        <dbReference type="ARBA" id="ARBA00023008"/>
    </source>
</evidence>
<dbReference type="CDD" id="cd00371">
    <property type="entry name" value="HMA"/>
    <property type="match status" value="1"/>
</dbReference>
<organism evidence="4 5">
    <name type="scientific">Nannocystis pusilla</name>
    <dbReference type="NCBI Taxonomy" id="889268"/>
    <lineage>
        <taxon>Bacteria</taxon>
        <taxon>Pseudomonadati</taxon>
        <taxon>Myxococcota</taxon>
        <taxon>Polyangia</taxon>
        <taxon>Nannocystales</taxon>
        <taxon>Nannocystaceae</taxon>
        <taxon>Nannocystis</taxon>
    </lineage>
</organism>
<evidence type="ECO:0000313" key="5">
    <source>
        <dbReference type="Proteomes" id="UP001150924"/>
    </source>
</evidence>
<dbReference type="RefSeq" id="WP_267765901.1">
    <property type="nucleotide sequence ID" value="NZ_JAPNKE010000002.1"/>
</dbReference>
<keyword evidence="5" id="KW-1185">Reference proteome</keyword>
<dbReference type="Proteomes" id="UP001150924">
    <property type="component" value="Unassembled WGS sequence"/>
</dbReference>
<dbReference type="GO" id="GO:0005507">
    <property type="term" value="F:copper ion binding"/>
    <property type="evidence" value="ECO:0007669"/>
    <property type="project" value="InterPro"/>
</dbReference>
<keyword evidence="1" id="KW-0479">Metal-binding</keyword>
<dbReference type="PANTHER" id="PTHR46594:SF4">
    <property type="entry name" value="P-TYPE CATION-TRANSPORTING ATPASE"/>
    <property type="match status" value="1"/>
</dbReference>
<evidence type="ECO:0000313" key="4">
    <source>
        <dbReference type="EMBL" id="MCY1004360.1"/>
    </source>
</evidence>
<dbReference type="AlphaFoldDB" id="A0A9X3IUZ0"/>
<dbReference type="InterPro" id="IPR006121">
    <property type="entry name" value="HMA_dom"/>
</dbReference>
<dbReference type="PROSITE" id="PS50846">
    <property type="entry name" value="HMA_2"/>
    <property type="match status" value="1"/>
</dbReference>
<proteinExistence type="predicted"/>
<dbReference type="Pfam" id="PF00403">
    <property type="entry name" value="HMA"/>
    <property type="match status" value="1"/>
</dbReference>
<dbReference type="PROSITE" id="PS01047">
    <property type="entry name" value="HMA_1"/>
    <property type="match status" value="1"/>
</dbReference>
<name>A0A9X3IUZ0_9BACT</name>
<accession>A0A9X3IUZ0</accession>
<protein>
    <submittedName>
        <fullName evidence="4">Heavy-metal-associated domain-containing protein</fullName>
    </submittedName>
</protein>
<dbReference type="PRINTS" id="PR00946">
    <property type="entry name" value="HGSCAVENGER"/>
</dbReference>